<dbReference type="FunFam" id="1.20.1280.290:FF:000009">
    <property type="entry name" value="PQ loop repeat family protein"/>
    <property type="match status" value="1"/>
</dbReference>
<comment type="catalytic activity">
    <reaction evidence="6">
        <text>L-histidine(out) + L-arginine(in) = L-histidine(in) + L-arginine(out)</text>
        <dbReference type="Rhea" id="RHEA:71063"/>
        <dbReference type="ChEBI" id="CHEBI:32682"/>
        <dbReference type="ChEBI" id="CHEBI:57595"/>
    </reaction>
</comment>
<keyword evidence="2 8" id="KW-0812">Transmembrane</keyword>
<feature type="transmembrane region" description="Helical" evidence="8">
    <location>
        <begin position="79"/>
        <end position="100"/>
    </location>
</feature>
<sequence>MASTIFMTTLAAAASPLPAGEILSGIFGSISMTAWLPQLVANYRAKNAEALSVLFLIVWFLGDVSNFIGALLTSLAPSAIALAGYFCFLDIALIGQTFYYNSINATSSRRPADDSLVSESSPLIRNTSVPSASHLGSSADEDPPTEPDTKTLSDHVDTPVHVGWLRNCLNLLAIYVVGFVAWYVSYKAGLWNGSAPGIPDSPKGDYKRIGEIVGLCLGYISATFYLCARVPQIVKNYKAKSCEGLSLLFFMLSTTGNLTYGLSLAAYSQERQYLLKAFPWLLGSLGTIIEDLIIFVQFRLYANRARHPISEP</sequence>
<evidence type="ECO:0000256" key="5">
    <source>
        <dbReference type="ARBA" id="ARBA00038039"/>
    </source>
</evidence>
<feature type="transmembrane region" description="Helical" evidence="8">
    <location>
        <begin position="168"/>
        <end position="186"/>
    </location>
</feature>
<dbReference type="Proteomes" id="UP000224854">
    <property type="component" value="Unassembled WGS sequence"/>
</dbReference>
<name>A0A2C5ZPW7_9HYPO</name>
<evidence type="ECO:0000256" key="8">
    <source>
        <dbReference type="SAM" id="Phobius"/>
    </source>
</evidence>
<dbReference type="GO" id="GO:0034486">
    <property type="term" value="P:vacuolar transmembrane transport"/>
    <property type="evidence" value="ECO:0007669"/>
    <property type="project" value="UniProtKB-ARBA"/>
</dbReference>
<proteinExistence type="inferred from homology"/>
<reference evidence="9 10" key="1">
    <citation type="submission" date="2017-06" db="EMBL/GenBank/DDBJ databases">
        <title>Ant-infecting Ophiocordyceps genomes reveal a high diversity of potential behavioral manipulation genes and a possible major role for enterotoxins.</title>
        <authorList>
            <person name="De Bekker C."/>
            <person name="Evans H.C."/>
            <person name="Brachmann A."/>
            <person name="Hughes D.P."/>
        </authorList>
    </citation>
    <scope>NUCLEOTIDE SEQUENCE [LARGE SCALE GENOMIC DNA]</scope>
    <source>
        <strain evidence="9 10">1348a</strain>
    </source>
</reference>
<dbReference type="GO" id="GO:0015174">
    <property type="term" value="F:basic amino acid transmembrane transporter activity"/>
    <property type="evidence" value="ECO:0007669"/>
    <property type="project" value="UniProtKB-ARBA"/>
</dbReference>
<keyword evidence="4 8" id="KW-0472">Membrane</keyword>
<dbReference type="InterPro" id="IPR006603">
    <property type="entry name" value="PQ-loop_rpt"/>
</dbReference>
<evidence type="ECO:0000256" key="1">
    <source>
        <dbReference type="ARBA" id="ARBA00004141"/>
    </source>
</evidence>
<dbReference type="GO" id="GO:0098852">
    <property type="term" value="C:lytic vacuole membrane"/>
    <property type="evidence" value="ECO:0007669"/>
    <property type="project" value="UniProtKB-ARBA"/>
</dbReference>
<evidence type="ECO:0000313" key="10">
    <source>
        <dbReference type="Proteomes" id="UP000224854"/>
    </source>
</evidence>
<evidence type="ECO:0000256" key="3">
    <source>
        <dbReference type="ARBA" id="ARBA00022989"/>
    </source>
</evidence>
<gene>
    <name evidence="9" type="ORF">CDD82_7194</name>
</gene>
<dbReference type="PANTHER" id="PTHR16201">
    <property type="entry name" value="SEVEN TRANSMEMBRANE PROTEIN 1-RELATED"/>
    <property type="match status" value="1"/>
</dbReference>
<comment type="caution">
    <text evidence="9">The sequence shown here is derived from an EMBL/GenBank/DDBJ whole genome shotgun (WGS) entry which is preliminary data.</text>
</comment>
<evidence type="ECO:0000256" key="7">
    <source>
        <dbReference type="SAM" id="MobiDB-lite"/>
    </source>
</evidence>
<evidence type="ECO:0000256" key="2">
    <source>
        <dbReference type="ARBA" id="ARBA00022692"/>
    </source>
</evidence>
<comment type="similarity">
    <text evidence="5">Belongs to the laat-1 family.</text>
</comment>
<feature type="transmembrane region" description="Helical" evidence="8">
    <location>
        <begin position="53"/>
        <end position="73"/>
    </location>
</feature>
<evidence type="ECO:0000256" key="4">
    <source>
        <dbReference type="ARBA" id="ARBA00023136"/>
    </source>
</evidence>
<accession>A0A2C5ZPW7</accession>
<dbReference type="PANTHER" id="PTHR16201:SF44">
    <property type="entry name" value="SEVEN TRANSMEMBRANE PROTEIN 1"/>
    <property type="match status" value="1"/>
</dbReference>
<evidence type="ECO:0000313" key="9">
    <source>
        <dbReference type="EMBL" id="PHH82046.1"/>
    </source>
</evidence>
<dbReference type="AlphaFoldDB" id="A0A2C5ZPW7"/>
<dbReference type="OrthoDB" id="8048523at2759"/>
<dbReference type="InterPro" id="IPR051415">
    <property type="entry name" value="LAAT-1"/>
</dbReference>
<organism evidence="9 10">
    <name type="scientific">Ophiocordyceps australis</name>
    <dbReference type="NCBI Taxonomy" id="1399860"/>
    <lineage>
        <taxon>Eukaryota</taxon>
        <taxon>Fungi</taxon>
        <taxon>Dikarya</taxon>
        <taxon>Ascomycota</taxon>
        <taxon>Pezizomycotina</taxon>
        <taxon>Sordariomycetes</taxon>
        <taxon>Hypocreomycetidae</taxon>
        <taxon>Hypocreales</taxon>
        <taxon>Ophiocordycipitaceae</taxon>
        <taxon>Ophiocordyceps</taxon>
    </lineage>
</organism>
<protein>
    <submittedName>
        <fullName evidence="9">Uncharacterized protein</fullName>
    </submittedName>
</protein>
<dbReference type="FunFam" id="1.20.1280.290:FF:000012">
    <property type="entry name" value="Vacuolar membrane PQ loop repeat protein"/>
    <property type="match status" value="1"/>
</dbReference>
<dbReference type="Gene3D" id="1.20.1280.290">
    <property type="match status" value="2"/>
</dbReference>
<keyword evidence="10" id="KW-1185">Reference proteome</keyword>
<evidence type="ECO:0000256" key="6">
    <source>
        <dbReference type="ARBA" id="ARBA00050768"/>
    </source>
</evidence>
<keyword evidence="3 8" id="KW-1133">Transmembrane helix</keyword>
<dbReference type="SMART" id="SM00679">
    <property type="entry name" value="CTNS"/>
    <property type="match status" value="2"/>
</dbReference>
<feature type="region of interest" description="Disordered" evidence="7">
    <location>
        <begin position="126"/>
        <end position="154"/>
    </location>
</feature>
<feature type="transmembrane region" description="Helical" evidence="8">
    <location>
        <begin position="247"/>
        <end position="268"/>
    </location>
</feature>
<feature type="compositionally biased region" description="Polar residues" evidence="7">
    <location>
        <begin position="126"/>
        <end position="136"/>
    </location>
</feature>
<feature type="transmembrane region" description="Helical" evidence="8">
    <location>
        <begin position="280"/>
        <end position="302"/>
    </location>
</feature>
<feature type="transmembrane region" description="Helical" evidence="8">
    <location>
        <begin position="206"/>
        <end position="227"/>
    </location>
</feature>
<comment type="subcellular location">
    <subcellularLocation>
        <location evidence="1">Membrane</location>
        <topology evidence="1">Multi-pass membrane protein</topology>
    </subcellularLocation>
</comment>
<dbReference type="EMBL" id="NJEU01000081">
    <property type="protein sequence ID" value="PHH82046.1"/>
    <property type="molecule type" value="Genomic_DNA"/>
</dbReference>
<dbReference type="Pfam" id="PF04193">
    <property type="entry name" value="PQ-loop"/>
    <property type="match status" value="2"/>
</dbReference>